<dbReference type="Proteomes" id="UP001595530">
    <property type="component" value="Unassembled WGS sequence"/>
</dbReference>
<gene>
    <name evidence="2" type="ORF">ACFOFO_25335</name>
</gene>
<feature type="chain" id="PRO_5045926683" description="Porin domain-containing protein" evidence="1">
    <location>
        <begin position="24"/>
        <end position="362"/>
    </location>
</feature>
<protein>
    <recommendedName>
        <fullName evidence="4">Porin domain-containing protein</fullName>
    </recommendedName>
</protein>
<keyword evidence="3" id="KW-1185">Reference proteome</keyword>
<evidence type="ECO:0000313" key="3">
    <source>
        <dbReference type="Proteomes" id="UP001595530"/>
    </source>
</evidence>
<dbReference type="RefSeq" id="WP_390322659.1">
    <property type="nucleotide sequence ID" value="NZ_JBHRTP010000105.1"/>
</dbReference>
<keyword evidence="1" id="KW-0732">Signal</keyword>
<dbReference type="EMBL" id="JBHRTP010000105">
    <property type="protein sequence ID" value="MFC3111232.1"/>
    <property type="molecule type" value="Genomic_DNA"/>
</dbReference>
<sequence>MNTSYCVIGAALASALACSSVGAAPLDALLTANQNNMPGKGEVEVSYDLINNSLDFLNLREKNGSTTNVGDYKGGHVRGGVAITPRLWVDGALWQRQIDYRSFLAKLNTWQLAGQYKVIEGAGYVPSVAVRLGAWGNSADSLTKFTNTTVVGTKFTSATVTEPKDTQYQLDLIGTWPLSQQTEVSIFAGAGASRITFDSISATSRTANGCEYNVAFSQDGSVATLAQPCSAKVVITRFTQPASATVDVYKEARYTASYYQAGFMAAWHSQDWRIRAGYQYQTINRSEVDDIIVSRGNTPYKHNHVLIGDVSYHAFKNTIVFLRGQYMANQFNGEVPLAYNSLTADRFNQRYGLVSTGLIFTF</sequence>
<reference evidence="3" key="1">
    <citation type="journal article" date="2019" name="Int. J. Syst. Evol. Microbiol.">
        <title>The Global Catalogue of Microorganisms (GCM) 10K type strain sequencing project: providing services to taxonomists for standard genome sequencing and annotation.</title>
        <authorList>
            <consortium name="The Broad Institute Genomics Platform"/>
            <consortium name="The Broad Institute Genome Sequencing Center for Infectious Disease"/>
            <person name="Wu L."/>
            <person name="Ma J."/>
        </authorList>
    </citation>
    <scope>NUCLEOTIDE SEQUENCE [LARGE SCALE GENOMIC DNA]</scope>
    <source>
        <strain evidence="3">KCTC 42986</strain>
    </source>
</reference>
<feature type="signal peptide" evidence="1">
    <location>
        <begin position="1"/>
        <end position="23"/>
    </location>
</feature>
<accession>A0ABV7F872</accession>
<name>A0ABV7F872_9BURK</name>
<evidence type="ECO:0000313" key="2">
    <source>
        <dbReference type="EMBL" id="MFC3111232.1"/>
    </source>
</evidence>
<evidence type="ECO:0008006" key="4">
    <source>
        <dbReference type="Google" id="ProtNLM"/>
    </source>
</evidence>
<comment type="caution">
    <text evidence="2">The sequence shown here is derived from an EMBL/GenBank/DDBJ whole genome shotgun (WGS) entry which is preliminary data.</text>
</comment>
<organism evidence="2 3">
    <name type="scientific">Undibacterium arcticum</name>
    <dbReference type="NCBI Taxonomy" id="1762892"/>
    <lineage>
        <taxon>Bacteria</taxon>
        <taxon>Pseudomonadati</taxon>
        <taxon>Pseudomonadota</taxon>
        <taxon>Betaproteobacteria</taxon>
        <taxon>Burkholderiales</taxon>
        <taxon>Oxalobacteraceae</taxon>
        <taxon>Undibacterium</taxon>
    </lineage>
</organism>
<proteinExistence type="predicted"/>
<evidence type="ECO:0000256" key="1">
    <source>
        <dbReference type="SAM" id="SignalP"/>
    </source>
</evidence>